<name>A0A645AWS6_9ZZZZ</name>
<dbReference type="EMBL" id="VSSQ01014600">
    <property type="protein sequence ID" value="MPM53994.1"/>
    <property type="molecule type" value="Genomic_DNA"/>
</dbReference>
<comment type="caution">
    <text evidence="1">The sequence shown here is derived from an EMBL/GenBank/DDBJ whole genome shotgun (WGS) entry which is preliminary data.</text>
</comment>
<sequence>MVNRNPSISKVGFSFDFIILIVLRSLLIPSNAKYSACTGIMTESAAVSALIVINPNEGEQSINI</sequence>
<reference evidence="1" key="1">
    <citation type="submission" date="2019-08" db="EMBL/GenBank/DDBJ databases">
        <authorList>
            <person name="Kucharzyk K."/>
            <person name="Murdoch R.W."/>
            <person name="Higgins S."/>
            <person name="Loffler F."/>
        </authorList>
    </citation>
    <scope>NUCLEOTIDE SEQUENCE</scope>
</reference>
<organism evidence="1">
    <name type="scientific">bioreactor metagenome</name>
    <dbReference type="NCBI Taxonomy" id="1076179"/>
    <lineage>
        <taxon>unclassified sequences</taxon>
        <taxon>metagenomes</taxon>
        <taxon>ecological metagenomes</taxon>
    </lineage>
</organism>
<proteinExistence type="predicted"/>
<accession>A0A645AWS6</accession>
<protein>
    <submittedName>
        <fullName evidence="1">Uncharacterized protein</fullName>
    </submittedName>
</protein>
<dbReference type="AlphaFoldDB" id="A0A645AWS6"/>
<evidence type="ECO:0000313" key="1">
    <source>
        <dbReference type="EMBL" id="MPM53994.1"/>
    </source>
</evidence>
<gene>
    <name evidence="1" type="ORF">SDC9_100766</name>
</gene>